<dbReference type="EMBL" id="MN740534">
    <property type="protein sequence ID" value="QHU31977.1"/>
    <property type="molecule type" value="Genomic_DNA"/>
</dbReference>
<proteinExistence type="predicted"/>
<accession>A0A6C0LN46</accession>
<feature type="compositionally biased region" description="Basic residues" evidence="1">
    <location>
        <begin position="118"/>
        <end position="134"/>
    </location>
</feature>
<dbReference type="InterPro" id="IPR002110">
    <property type="entry name" value="Ankyrin_rpt"/>
</dbReference>
<sequence>MNPLHLAVLTGLPEMVEEAMYFGADLETPSGATLDPELAQKTPRQIADVLLLRYNTPEKGSEMFKAVKRVLLRRGAKPKMKTTMRGRKLAFNENAANVQYYKNATATLNRLLSQSQSRKGRKTRKTRKNKTRRA</sequence>
<organism evidence="2">
    <name type="scientific">viral metagenome</name>
    <dbReference type="NCBI Taxonomy" id="1070528"/>
    <lineage>
        <taxon>unclassified sequences</taxon>
        <taxon>metagenomes</taxon>
        <taxon>organismal metagenomes</taxon>
    </lineage>
</organism>
<name>A0A6C0LN46_9ZZZZ</name>
<dbReference type="AlphaFoldDB" id="A0A6C0LN46"/>
<evidence type="ECO:0000256" key="1">
    <source>
        <dbReference type="SAM" id="MobiDB-lite"/>
    </source>
</evidence>
<evidence type="ECO:0000313" key="2">
    <source>
        <dbReference type="EMBL" id="QHU31977.1"/>
    </source>
</evidence>
<protein>
    <submittedName>
        <fullName evidence="2">Uncharacterized protein</fullName>
    </submittedName>
</protein>
<dbReference type="PROSITE" id="PS50088">
    <property type="entry name" value="ANK_REPEAT"/>
    <property type="match status" value="1"/>
</dbReference>
<feature type="region of interest" description="Disordered" evidence="1">
    <location>
        <begin position="112"/>
        <end position="134"/>
    </location>
</feature>
<reference evidence="2" key="1">
    <citation type="journal article" date="2020" name="Nature">
        <title>Giant virus diversity and host interactions through global metagenomics.</title>
        <authorList>
            <person name="Schulz F."/>
            <person name="Roux S."/>
            <person name="Paez-Espino D."/>
            <person name="Jungbluth S."/>
            <person name="Walsh D.A."/>
            <person name="Denef V.J."/>
            <person name="McMahon K.D."/>
            <person name="Konstantinidis K.T."/>
            <person name="Eloe-Fadrosh E.A."/>
            <person name="Kyrpides N.C."/>
            <person name="Woyke T."/>
        </authorList>
    </citation>
    <scope>NUCLEOTIDE SEQUENCE</scope>
    <source>
        <strain evidence="2">GVMAG-M-3300027963-41</strain>
    </source>
</reference>